<gene>
    <name evidence="2" type="primary">UPB1</name>
</gene>
<dbReference type="Proteomes" id="UP000694863">
    <property type="component" value="Unplaced"/>
</dbReference>
<accession>A0AC55D177</accession>
<dbReference type="RefSeq" id="XP_045145504.1">
    <property type="nucleotide sequence ID" value="XM_045289569.1"/>
</dbReference>
<proteinExistence type="predicted"/>
<evidence type="ECO:0000313" key="1">
    <source>
        <dbReference type="Proteomes" id="UP000694863"/>
    </source>
</evidence>
<organism evidence="1 2">
    <name type="scientific">Echinops telfairi</name>
    <name type="common">Lesser hedgehog tenrec</name>
    <dbReference type="NCBI Taxonomy" id="9371"/>
    <lineage>
        <taxon>Eukaryota</taxon>
        <taxon>Metazoa</taxon>
        <taxon>Chordata</taxon>
        <taxon>Craniata</taxon>
        <taxon>Vertebrata</taxon>
        <taxon>Euteleostomi</taxon>
        <taxon>Mammalia</taxon>
        <taxon>Eutheria</taxon>
        <taxon>Afrotheria</taxon>
        <taxon>Tenrecidae</taxon>
        <taxon>Tenrecinae</taxon>
        <taxon>Echinops</taxon>
    </lineage>
</organism>
<reference evidence="2" key="1">
    <citation type="submission" date="2025-08" db="UniProtKB">
        <authorList>
            <consortium name="RefSeq"/>
        </authorList>
    </citation>
    <scope>IDENTIFICATION</scope>
</reference>
<sequence length="432" mass="47241">MAGPELGSLEQCLEKHLPPAELREVKRILYGKETRKLELPLEALDAAAAGDFELQGYAFEAAPEQLRGPRSVRVGLVQNRTALSTDAPVADQVSALHRRIQAIAEVAAMCKVNIICFQEAWTMPFAFCTREKLPWTEFAESAEDGPTTQFCQKLSPLTIYYGHALEVVLPPPPHLFLLGSAGLDPPTFGFTVLNPLHCQTAELPHTKSHAHCQPGQSRSGTLQDREEVPSSQRQAASSLSCRAPVGFEPSTSWLAAQHLPWGTTLPGPRGPEKSVWAGVGGLQPPGHAPALVPLPLCSESLWPIEARNAAIANHCFTCAINRVGEEHFPNEFTSGDGKKAHQNFGYFYGSSYVAAPDSSRTPGLSRHRDGLLVAELDLNLCRQVNDIWNYKMTGRYEMYVRELAEAVKPEYSPNIVRESLPSGFRAPTSGTK</sequence>
<protein>
    <submittedName>
        <fullName evidence="2">Beta-ureidopropionase</fullName>
    </submittedName>
</protein>
<name>A0AC55D177_ECHTE</name>
<keyword evidence="1" id="KW-1185">Reference proteome</keyword>
<evidence type="ECO:0000313" key="2">
    <source>
        <dbReference type="RefSeq" id="XP_045145504.1"/>
    </source>
</evidence>